<feature type="compositionally biased region" description="Basic and acidic residues" evidence="9">
    <location>
        <begin position="222"/>
        <end position="245"/>
    </location>
</feature>
<evidence type="ECO:0000256" key="9">
    <source>
        <dbReference type="SAM" id="MobiDB-lite"/>
    </source>
</evidence>
<dbReference type="InterPro" id="IPR013087">
    <property type="entry name" value="Znf_C2H2_type"/>
</dbReference>
<feature type="compositionally biased region" description="Acidic residues" evidence="9">
    <location>
        <begin position="138"/>
        <end position="151"/>
    </location>
</feature>
<dbReference type="InterPro" id="IPR036236">
    <property type="entry name" value="Znf_C2H2_sf"/>
</dbReference>
<sequence>MESEEMVVTFMDFKSGPTLEMKKKHRSVSCQTTCDYSGQSSMPVIFCALFSTFGEAATQADIPSKVSVAVSTIETSHPVTLKEELTEKIALEQNDLQEKEKHLKVEIENVERGVSPAMPSADDDDEEDDNWHPNSDHQDEDEDIDTDDLLDDAFLNLSPNDDNVKEPENSEFSSDNDDAFWAKMKKFSRTDKKRKRKCKWGYKDMYRTGNVKYSKDELKVPKDLHNRDTNLENKLPKKASDRGDQAVRTGKKSNSDEYNNISDDWITDSEVDDESVDINMAFKMEQKKNRNPPNTKEKKFVCEVCGRLYSKYYILREHIVRDHKDHEVAKNYPYSCEHCKRLYNGERQLEYHRQQQSGPCEICGIMLKCSGIFWAHRRNHDCTCNVCGKTFLTRNSLNMHTKIKHGEGTVACPLCPRMFHYKSIMNNHVANAHHPNVKNRHNCTVCDFWAKTEGALRMHQRRVHNIEPPLYSCSVCQKTFSTKKSHRNHMARHFSKDKFACSVCSETFTTRSALRSHRKAVHGKVTRKRSKRKAMEQQEDAQTFHCSLCSIGLASEEELSQHMLHCPKKDSNITTIKQEVGSIQLAEMVEHSASIMQINVNDETTEVHTDVGELTEQLDAGSGINYSGTRSALLMPASVVPADVNMVDIDGVQYHVLRGNQ</sequence>
<dbReference type="PANTHER" id="PTHR24390:SF159">
    <property type="entry name" value="GROWTH FACTOR INDEPENDENT 1 TRANSCRIPTIONAL REPRESSOR"/>
    <property type="match status" value="1"/>
</dbReference>
<organism evidence="11 12">
    <name type="scientific">Petrolisthes manimaculis</name>
    <dbReference type="NCBI Taxonomy" id="1843537"/>
    <lineage>
        <taxon>Eukaryota</taxon>
        <taxon>Metazoa</taxon>
        <taxon>Ecdysozoa</taxon>
        <taxon>Arthropoda</taxon>
        <taxon>Crustacea</taxon>
        <taxon>Multicrustacea</taxon>
        <taxon>Malacostraca</taxon>
        <taxon>Eumalacostraca</taxon>
        <taxon>Eucarida</taxon>
        <taxon>Decapoda</taxon>
        <taxon>Pleocyemata</taxon>
        <taxon>Anomura</taxon>
        <taxon>Galatheoidea</taxon>
        <taxon>Porcellanidae</taxon>
        <taxon>Petrolisthes</taxon>
    </lineage>
</organism>
<evidence type="ECO:0000259" key="10">
    <source>
        <dbReference type="PROSITE" id="PS50157"/>
    </source>
</evidence>
<keyword evidence="6" id="KW-0238">DNA-binding</keyword>
<protein>
    <recommendedName>
        <fullName evidence="10">C2H2-type domain-containing protein</fullName>
    </recommendedName>
</protein>
<evidence type="ECO:0000256" key="1">
    <source>
        <dbReference type="ARBA" id="ARBA00004123"/>
    </source>
</evidence>
<dbReference type="Pfam" id="PF12874">
    <property type="entry name" value="zf-met"/>
    <property type="match status" value="1"/>
</dbReference>
<evidence type="ECO:0000256" key="8">
    <source>
        <dbReference type="PROSITE-ProRule" id="PRU00042"/>
    </source>
</evidence>
<name>A0AAE1NQ30_9EUCA</name>
<keyword evidence="12" id="KW-1185">Reference proteome</keyword>
<comment type="subcellular location">
    <subcellularLocation>
        <location evidence="1">Nucleus</location>
    </subcellularLocation>
</comment>
<feature type="domain" description="C2H2-type" evidence="10">
    <location>
        <begin position="441"/>
        <end position="469"/>
    </location>
</feature>
<feature type="domain" description="C2H2-type" evidence="10">
    <location>
        <begin position="499"/>
        <end position="522"/>
    </location>
</feature>
<evidence type="ECO:0000256" key="7">
    <source>
        <dbReference type="ARBA" id="ARBA00023242"/>
    </source>
</evidence>
<dbReference type="GO" id="GO:0005634">
    <property type="term" value="C:nucleus"/>
    <property type="evidence" value="ECO:0007669"/>
    <property type="project" value="UniProtKB-SubCell"/>
</dbReference>
<feature type="domain" description="C2H2-type" evidence="10">
    <location>
        <begin position="380"/>
        <end position="409"/>
    </location>
</feature>
<evidence type="ECO:0000256" key="2">
    <source>
        <dbReference type="ARBA" id="ARBA00022723"/>
    </source>
</evidence>
<dbReference type="AlphaFoldDB" id="A0AAE1NQ30"/>
<evidence type="ECO:0000256" key="6">
    <source>
        <dbReference type="ARBA" id="ARBA00023125"/>
    </source>
</evidence>
<keyword evidence="4 8" id="KW-0863">Zinc-finger</keyword>
<dbReference type="Pfam" id="PF13912">
    <property type="entry name" value="zf-C2H2_6"/>
    <property type="match status" value="3"/>
</dbReference>
<accession>A0AAE1NQ30</accession>
<dbReference type="Proteomes" id="UP001292094">
    <property type="component" value="Unassembled WGS sequence"/>
</dbReference>
<feature type="region of interest" description="Disordered" evidence="9">
    <location>
        <begin position="106"/>
        <end position="176"/>
    </location>
</feature>
<gene>
    <name evidence="11" type="ORF">Pmani_033942</name>
</gene>
<dbReference type="PANTHER" id="PTHR24390">
    <property type="entry name" value="ZINC FINGER PROTEIN"/>
    <property type="match status" value="1"/>
</dbReference>
<evidence type="ECO:0000313" key="11">
    <source>
        <dbReference type="EMBL" id="KAK4293354.1"/>
    </source>
</evidence>
<dbReference type="SMART" id="SM00355">
    <property type="entry name" value="ZnF_C2H2"/>
    <property type="match status" value="9"/>
</dbReference>
<proteinExistence type="predicted"/>
<dbReference type="GO" id="GO:0003700">
    <property type="term" value="F:DNA-binding transcription factor activity"/>
    <property type="evidence" value="ECO:0007669"/>
    <property type="project" value="TreeGrafter"/>
</dbReference>
<evidence type="ECO:0000256" key="3">
    <source>
        <dbReference type="ARBA" id="ARBA00022737"/>
    </source>
</evidence>
<evidence type="ECO:0000256" key="4">
    <source>
        <dbReference type="ARBA" id="ARBA00022771"/>
    </source>
</evidence>
<keyword evidence="3" id="KW-0677">Repeat</keyword>
<dbReference type="PROSITE" id="PS50157">
    <property type="entry name" value="ZINC_FINGER_C2H2_2"/>
    <property type="match status" value="5"/>
</dbReference>
<keyword evidence="2" id="KW-0479">Metal-binding</keyword>
<dbReference type="GO" id="GO:0008270">
    <property type="term" value="F:zinc ion binding"/>
    <property type="evidence" value="ECO:0007669"/>
    <property type="project" value="UniProtKB-KW"/>
</dbReference>
<comment type="caution">
    <text evidence="11">The sequence shown here is derived from an EMBL/GenBank/DDBJ whole genome shotgun (WGS) entry which is preliminary data.</text>
</comment>
<dbReference type="GO" id="GO:0006357">
    <property type="term" value="P:regulation of transcription by RNA polymerase II"/>
    <property type="evidence" value="ECO:0007669"/>
    <property type="project" value="TreeGrafter"/>
</dbReference>
<dbReference type="EMBL" id="JAWZYT010004570">
    <property type="protein sequence ID" value="KAK4293354.1"/>
    <property type="molecule type" value="Genomic_DNA"/>
</dbReference>
<dbReference type="SUPFAM" id="SSF57667">
    <property type="entry name" value="beta-beta-alpha zinc fingers"/>
    <property type="match status" value="3"/>
</dbReference>
<reference evidence="11" key="1">
    <citation type="submission" date="2023-11" db="EMBL/GenBank/DDBJ databases">
        <title>Genome assemblies of two species of porcelain crab, Petrolisthes cinctipes and Petrolisthes manimaculis (Anomura: Porcellanidae).</title>
        <authorList>
            <person name="Angst P."/>
        </authorList>
    </citation>
    <scope>NUCLEOTIDE SEQUENCE</scope>
    <source>
        <strain evidence="11">PB745_02</strain>
        <tissue evidence="11">Gill</tissue>
    </source>
</reference>
<feature type="domain" description="C2H2-type" evidence="10">
    <location>
        <begin position="300"/>
        <end position="328"/>
    </location>
</feature>
<dbReference type="PROSITE" id="PS00028">
    <property type="entry name" value="ZINC_FINGER_C2H2_1"/>
    <property type="match status" value="5"/>
</dbReference>
<keyword evidence="7" id="KW-0539">Nucleus</keyword>
<dbReference type="Gene3D" id="3.30.160.60">
    <property type="entry name" value="Classic Zinc Finger"/>
    <property type="match status" value="4"/>
</dbReference>
<evidence type="ECO:0000313" key="12">
    <source>
        <dbReference type="Proteomes" id="UP001292094"/>
    </source>
</evidence>
<feature type="domain" description="C2H2-type" evidence="10">
    <location>
        <begin position="471"/>
        <end position="498"/>
    </location>
</feature>
<evidence type="ECO:0000256" key="5">
    <source>
        <dbReference type="ARBA" id="ARBA00022833"/>
    </source>
</evidence>
<feature type="region of interest" description="Disordered" evidence="9">
    <location>
        <begin position="222"/>
        <end position="261"/>
    </location>
</feature>
<dbReference type="GO" id="GO:0000978">
    <property type="term" value="F:RNA polymerase II cis-regulatory region sequence-specific DNA binding"/>
    <property type="evidence" value="ECO:0007669"/>
    <property type="project" value="TreeGrafter"/>
</dbReference>
<keyword evidence="5" id="KW-0862">Zinc</keyword>